<accession>A0AAD6VEP3</accession>
<comment type="caution">
    <text evidence="2">The sequence shown here is derived from an EMBL/GenBank/DDBJ whole genome shotgun (WGS) entry which is preliminary data.</text>
</comment>
<feature type="chain" id="PRO_5042081029" evidence="1">
    <location>
        <begin position="19"/>
        <end position="260"/>
    </location>
</feature>
<keyword evidence="1" id="KW-0732">Signal</keyword>
<gene>
    <name evidence="2" type="ORF">GGX14DRAFT_635519</name>
</gene>
<evidence type="ECO:0000256" key="1">
    <source>
        <dbReference type="SAM" id="SignalP"/>
    </source>
</evidence>
<name>A0AAD6VEP3_9AGAR</name>
<dbReference type="AlphaFoldDB" id="A0AAD6VEP3"/>
<organism evidence="2 3">
    <name type="scientific">Mycena pura</name>
    <dbReference type="NCBI Taxonomy" id="153505"/>
    <lineage>
        <taxon>Eukaryota</taxon>
        <taxon>Fungi</taxon>
        <taxon>Dikarya</taxon>
        <taxon>Basidiomycota</taxon>
        <taxon>Agaricomycotina</taxon>
        <taxon>Agaricomycetes</taxon>
        <taxon>Agaricomycetidae</taxon>
        <taxon>Agaricales</taxon>
        <taxon>Marasmiineae</taxon>
        <taxon>Mycenaceae</taxon>
        <taxon>Mycena</taxon>
    </lineage>
</organism>
<protein>
    <submittedName>
        <fullName evidence="2">Uncharacterized protein</fullName>
    </submittedName>
</protein>
<evidence type="ECO:0000313" key="3">
    <source>
        <dbReference type="Proteomes" id="UP001219525"/>
    </source>
</evidence>
<keyword evidence="3" id="KW-1185">Reference proteome</keyword>
<reference evidence="2" key="1">
    <citation type="submission" date="2023-03" db="EMBL/GenBank/DDBJ databases">
        <title>Massive genome expansion in bonnet fungi (Mycena s.s.) driven by repeated elements and novel gene families across ecological guilds.</title>
        <authorList>
            <consortium name="Lawrence Berkeley National Laboratory"/>
            <person name="Harder C.B."/>
            <person name="Miyauchi S."/>
            <person name="Viragh M."/>
            <person name="Kuo A."/>
            <person name="Thoen E."/>
            <person name="Andreopoulos B."/>
            <person name="Lu D."/>
            <person name="Skrede I."/>
            <person name="Drula E."/>
            <person name="Henrissat B."/>
            <person name="Morin E."/>
            <person name="Kohler A."/>
            <person name="Barry K."/>
            <person name="LaButti K."/>
            <person name="Morin E."/>
            <person name="Salamov A."/>
            <person name="Lipzen A."/>
            <person name="Mereny Z."/>
            <person name="Hegedus B."/>
            <person name="Baldrian P."/>
            <person name="Stursova M."/>
            <person name="Weitz H."/>
            <person name="Taylor A."/>
            <person name="Grigoriev I.V."/>
            <person name="Nagy L.G."/>
            <person name="Martin F."/>
            <person name="Kauserud H."/>
        </authorList>
    </citation>
    <scope>NUCLEOTIDE SEQUENCE</scope>
    <source>
        <strain evidence="2">9144</strain>
    </source>
</reference>
<evidence type="ECO:0000313" key="2">
    <source>
        <dbReference type="EMBL" id="KAJ7207560.1"/>
    </source>
</evidence>
<sequence>MLCLPISLFSTLMALHRTSLFSRRKPPTGAATMLTPQDILPIEMWESIFNWVIPDTPLPACAGPLQSSAFACIFSGSTAHTKLFHKPKFFFPPIFCEPSRSHFQSAPCPFSNCTVNRDPKIQQQFRSIHDIIARSRDLREITLSFGWDLFLPAPRTHKHVIRTLCWMLSQAAKRVRGPVFVVFPGQIFSCRSKDIAHWKLDHFQFNSPSRVRRLLSAPIRRKITDGDPMEGTTIRYHSGHIGTVTTLHAALRHLAFGFRK</sequence>
<feature type="signal peptide" evidence="1">
    <location>
        <begin position="1"/>
        <end position="18"/>
    </location>
</feature>
<dbReference type="Proteomes" id="UP001219525">
    <property type="component" value="Unassembled WGS sequence"/>
</dbReference>
<dbReference type="EMBL" id="JARJCW010000036">
    <property type="protein sequence ID" value="KAJ7207560.1"/>
    <property type="molecule type" value="Genomic_DNA"/>
</dbReference>
<proteinExistence type="predicted"/>